<dbReference type="Pfam" id="PF13469">
    <property type="entry name" value="Sulfotransfer_3"/>
    <property type="match status" value="1"/>
</dbReference>
<dbReference type="Proteomes" id="UP001374893">
    <property type="component" value="Chromosome"/>
</dbReference>
<accession>A0ABM7RJH8</accession>
<dbReference type="InterPro" id="IPR026634">
    <property type="entry name" value="TPST-like"/>
</dbReference>
<protein>
    <submittedName>
        <fullName evidence="3">Sulfotransferase</fullName>
    </submittedName>
</protein>
<dbReference type="InterPro" id="IPR011990">
    <property type="entry name" value="TPR-like_helical_dom_sf"/>
</dbReference>
<evidence type="ECO:0000256" key="1">
    <source>
        <dbReference type="ARBA" id="ARBA00022679"/>
    </source>
</evidence>
<feature type="repeat" description="TPR" evidence="2">
    <location>
        <begin position="50"/>
        <end position="83"/>
    </location>
</feature>
<gene>
    <name evidence="3" type="ORF">HAHE_10520</name>
</gene>
<name>A0ABM7RJH8_9BACT</name>
<dbReference type="PANTHER" id="PTHR12788:SF10">
    <property type="entry name" value="PROTEIN-TYROSINE SULFOTRANSFERASE"/>
    <property type="match status" value="1"/>
</dbReference>
<dbReference type="PANTHER" id="PTHR12788">
    <property type="entry name" value="PROTEIN-TYROSINE SULFOTRANSFERASE 2"/>
    <property type="match status" value="1"/>
</dbReference>
<dbReference type="InterPro" id="IPR019734">
    <property type="entry name" value="TPR_rpt"/>
</dbReference>
<dbReference type="Gene3D" id="3.40.50.300">
    <property type="entry name" value="P-loop containing nucleotide triphosphate hydrolases"/>
    <property type="match status" value="1"/>
</dbReference>
<proteinExistence type="predicted"/>
<reference evidence="3 4" key="1">
    <citation type="submission" date="2021-06" db="EMBL/GenBank/DDBJ databases">
        <title>Complete genome of Haloferula helveola possessing various polysaccharide degrading enzymes.</title>
        <authorList>
            <person name="Takami H."/>
            <person name="Huang C."/>
            <person name="Hamasaki K."/>
        </authorList>
    </citation>
    <scope>NUCLEOTIDE SEQUENCE [LARGE SCALE GENOMIC DNA]</scope>
    <source>
        <strain evidence="3 4">CN-1</strain>
    </source>
</reference>
<keyword evidence="2" id="KW-0802">TPR repeat</keyword>
<dbReference type="InterPro" id="IPR027417">
    <property type="entry name" value="P-loop_NTPase"/>
</dbReference>
<sequence>MKNERKPKPGLAYNALRLREHEFQVAWASRDLDKCVEVLEKVLVLNPRSTNAYFQLARVYGLRYQHDDAIRVLDEAVRRSPKEQRVLALAEAGKTAKEFFDPSVAAEFLKRAVEAAAASRGRHALDDLADAKLALAEHFRFTRCKAEAAELVEQVLEDLPHDKSARLLWCKLNESDVENCLDELNDLMDGAEGEFRVKVAYQLGKMRDKAGDFAGAMEALIEAKQPMMGVRDALVSNRIKVRAQLSDFIREFDRKKLDEWNAAAGGLGEPKRIALLGGHPRSGTTLLEQSLDAHSDAVSIEETENFSVCFYCKVMKGLPARASIVDAMDACEPENLVSYRQGYLDAAERCLQEKVGDRLLIDKNPSLTFLAPSFLRLFPEAKLLVMLRDPRDVVLSCFMQAFFPPDLVTGNFLTLTDAAAEVNHLLMAWAELREHLQETLCEIRYEDLVSDLKGNVKRSLGFLGLGWSDDVVNFDKHAGQRVVRSPSADAVTEKVHRKAAGRWENYQDYLGPAIEVLSPSLKALGYA</sequence>
<dbReference type="PROSITE" id="PS50005">
    <property type="entry name" value="TPR"/>
    <property type="match status" value="1"/>
</dbReference>
<dbReference type="Gene3D" id="1.25.40.10">
    <property type="entry name" value="Tetratricopeptide repeat domain"/>
    <property type="match status" value="1"/>
</dbReference>
<evidence type="ECO:0000313" key="3">
    <source>
        <dbReference type="EMBL" id="BCX47144.1"/>
    </source>
</evidence>
<evidence type="ECO:0000256" key="2">
    <source>
        <dbReference type="PROSITE-ProRule" id="PRU00339"/>
    </source>
</evidence>
<keyword evidence="1" id="KW-0808">Transferase</keyword>
<dbReference type="SUPFAM" id="SSF48452">
    <property type="entry name" value="TPR-like"/>
    <property type="match status" value="1"/>
</dbReference>
<keyword evidence="4" id="KW-1185">Reference proteome</keyword>
<dbReference type="SUPFAM" id="SSF52540">
    <property type="entry name" value="P-loop containing nucleoside triphosphate hydrolases"/>
    <property type="match status" value="1"/>
</dbReference>
<organism evidence="3 4">
    <name type="scientific">Haloferula helveola</name>
    <dbReference type="NCBI Taxonomy" id="490095"/>
    <lineage>
        <taxon>Bacteria</taxon>
        <taxon>Pseudomonadati</taxon>
        <taxon>Verrucomicrobiota</taxon>
        <taxon>Verrucomicrobiia</taxon>
        <taxon>Verrucomicrobiales</taxon>
        <taxon>Verrucomicrobiaceae</taxon>
        <taxon>Haloferula</taxon>
    </lineage>
</organism>
<dbReference type="EMBL" id="AP024702">
    <property type="protein sequence ID" value="BCX47144.1"/>
    <property type="molecule type" value="Genomic_DNA"/>
</dbReference>
<evidence type="ECO:0000313" key="4">
    <source>
        <dbReference type="Proteomes" id="UP001374893"/>
    </source>
</evidence>